<sequence length="75" mass="8305">MFYMATIERLEALAEAARISAQIAAEDREARDREIEDADASDRMGIRVIARATKLSPSHVSKITATRTAQRQAAM</sequence>
<gene>
    <name evidence="1" type="ORF">GCM10009765_65080</name>
</gene>
<reference evidence="1 2" key="1">
    <citation type="journal article" date="2019" name="Int. J. Syst. Evol. Microbiol.">
        <title>The Global Catalogue of Microorganisms (GCM) 10K type strain sequencing project: providing services to taxonomists for standard genome sequencing and annotation.</title>
        <authorList>
            <consortium name="The Broad Institute Genomics Platform"/>
            <consortium name="The Broad Institute Genome Sequencing Center for Infectious Disease"/>
            <person name="Wu L."/>
            <person name="Ma J."/>
        </authorList>
    </citation>
    <scope>NUCLEOTIDE SEQUENCE [LARGE SCALE GENOMIC DNA]</scope>
    <source>
        <strain evidence="1 2">JCM 14718</strain>
    </source>
</reference>
<keyword evidence="2" id="KW-1185">Reference proteome</keyword>
<evidence type="ECO:0000313" key="2">
    <source>
        <dbReference type="Proteomes" id="UP001500618"/>
    </source>
</evidence>
<proteinExistence type="predicted"/>
<dbReference type="EMBL" id="BAAANY010000031">
    <property type="protein sequence ID" value="GAA1706606.1"/>
    <property type="molecule type" value="Genomic_DNA"/>
</dbReference>
<dbReference type="Proteomes" id="UP001500618">
    <property type="component" value="Unassembled WGS sequence"/>
</dbReference>
<name>A0ABN2IK43_9ACTN</name>
<comment type="caution">
    <text evidence="1">The sequence shown here is derived from an EMBL/GenBank/DDBJ whole genome shotgun (WGS) entry which is preliminary data.</text>
</comment>
<organism evidence="1 2">
    <name type="scientific">Fodinicola feengrottensis</name>
    <dbReference type="NCBI Taxonomy" id="435914"/>
    <lineage>
        <taxon>Bacteria</taxon>
        <taxon>Bacillati</taxon>
        <taxon>Actinomycetota</taxon>
        <taxon>Actinomycetes</taxon>
        <taxon>Mycobacteriales</taxon>
        <taxon>Fodinicola</taxon>
    </lineage>
</organism>
<accession>A0ABN2IK43</accession>
<evidence type="ECO:0000313" key="1">
    <source>
        <dbReference type="EMBL" id="GAA1706606.1"/>
    </source>
</evidence>
<protein>
    <submittedName>
        <fullName evidence="1">Uncharacterized protein</fullName>
    </submittedName>
</protein>